<feature type="compositionally biased region" description="Polar residues" evidence="3">
    <location>
        <begin position="69"/>
        <end position="86"/>
    </location>
</feature>
<organism evidence="4 5">
    <name type="scientific">Candidula unifasciata</name>
    <dbReference type="NCBI Taxonomy" id="100452"/>
    <lineage>
        <taxon>Eukaryota</taxon>
        <taxon>Metazoa</taxon>
        <taxon>Spiralia</taxon>
        <taxon>Lophotrochozoa</taxon>
        <taxon>Mollusca</taxon>
        <taxon>Gastropoda</taxon>
        <taxon>Heterobranchia</taxon>
        <taxon>Euthyneura</taxon>
        <taxon>Panpulmonata</taxon>
        <taxon>Eupulmonata</taxon>
        <taxon>Stylommatophora</taxon>
        <taxon>Helicina</taxon>
        <taxon>Helicoidea</taxon>
        <taxon>Geomitridae</taxon>
        <taxon>Candidula</taxon>
    </lineage>
</organism>
<dbReference type="GO" id="GO:0045046">
    <property type="term" value="P:protein import into peroxisome membrane"/>
    <property type="evidence" value="ECO:0007669"/>
    <property type="project" value="TreeGrafter"/>
</dbReference>
<dbReference type="PANTHER" id="PTHR12774:SF2">
    <property type="entry name" value="PEROXISOMAL BIOGENESIS FACTOR 19"/>
    <property type="match status" value="1"/>
</dbReference>
<dbReference type="Gene3D" id="1.20.120.900">
    <property type="entry name" value="Pex19, mPTS binding domain"/>
    <property type="match status" value="1"/>
</dbReference>
<comment type="similarity">
    <text evidence="1">Belongs to the peroxin-19 family.</text>
</comment>
<evidence type="ECO:0000256" key="2">
    <source>
        <dbReference type="ARBA" id="ARBA00029688"/>
    </source>
</evidence>
<evidence type="ECO:0000313" key="4">
    <source>
        <dbReference type="EMBL" id="CAG5130837.1"/>
    </source>
</evidence>
<feature type="region of interest" description="Disordered" evidence="3">
    <location>
        <begin position="54"/>
        <end position="97"/>
    </location>
</feature>
<sequence length="335" mass="36016">MASKGDSGNLDEENRSSSVDNSSSALKTEAAKSVDAELEAILDSALEDFDKVKQTAKKCESGGEAVSHTVGNAGTDQKGSEPQNKTPFLPEDGLPEDASYDFLADAMSKQFEETFSALLNDPNLKRQFEELADSADQAASSNNAAAFADTVEKALSGLNLNAENLQGDPNQQELWEHLAESLGTDASGGLGGAEEGLGAMSGMFQSMVKQLLSKELLYQPLKEVSDKYKDYLEKNKSSLEAEKVTTYSKQLEIIEKVVVHLDGDSEQHSEEEKNARFEVLLDLLQRMHELGNPPTEVVGEGNMMMPNLGDFGNMGQFPGMGGLGSSQDPSQCAVM</sequence>
<evidence type="ECO:0000313" key="5">
    <source>
        <dbReference type="Proteomes" id="UP000678393"/>
    </source>
</evidence>
<reference evidence="4" key="1">
    <citation type="submission" date="2021-04" db="EMBL/GenBank/DDBJ databases">
        <authorList>
            <consortium name="Molecular Ecology Group"/>
        </authorList>
    </citation>
    <scope>NUCLEOTIDE SEQUENCE</scope>
</reference>
<dbReference type="Pfam" id="PF04614">
    <property type="entry name" value="Pex19"/>
    <property type="match status" value="1"/>
</dbReference>
<protein>
    <recommendedName>
        <fullName evidence="2">Peroxin-19</fullName>
    </recommendedName>
</protein>
<keyword evidence="5" id="KW-1185">Reference proteome</keyword>
<dbReference type="PANTHER" id="PTHR12774">
    <property type="entry name" value="PEROXISOMAL BIOGENESIS FACTOR 19"/>
    <property type="match status" value="1"/>
</dbReference>
<evidence type="ECO:0000256" key="3">
    <source>
        <dbReference type="SAM" id="MobiDB-lite"/>
    </source>
</evidence>
<accession>A0A8S3ZMQ0</accession>
<feature type="region of interest" description="Disordered" evidence="3">
    <location>
        <begin position="1"/>
        <end position="33"/>
    </location>
</feature>
<gene>
    <name evidence="4" type="ORF">CUNI_LOCUS16395</name>
</gene>
<proteinExistence type="inferred from homology"/>
<dbReference type="GO" id="GO:0005778">
    <property type="term" value="C:peroxisomal membrane"/>
    <property type="evidence" value="ECO:0007669"/>
    <property type="project" value="TreeGrafter"/>
</dbReference>
<evidence type="ECO:0000256" key="1">
    <source>
        <dbReference type="ARBA" id="ARBA00006326"/>
    </source>
</evidence>
<dbReference type="InterPro" id="IPR006708">
    <property type="entry name" value="Pex19"/>
</dbReference>
<dbReference type="AlphaFoldDB" id="A0A8S3ZMQ0"/>
<dbReference type="EMBL" id="CAJHNH020004301">
    <property type="protein sequence ID" value="CAG5130837.1"/>
    <property type="molecule type" value="Genomic_DNA"/>
</dbReference>
<dbReference type="OrthoDB" id="21292at2759"/>
<dbReference type="Proteomes" id="UP000678393">
    <property type="component" value="Unassembled WGS sequence"/>
</dbReference>
<dbReference type="InterPro" id="IPR038322">
    <property type="entry name" value="Pex19_C_sf"/>
</dbReference>
<name>A0A8S3ZMQ0_9EUPU</name>
<comment type="caution">
    <text evidence="4">The sequence shown here is derived from an EMBL/GenBank/DDBJ whole genome shotgun (WGS) entry which is preliminary data.</text>
</comment>
<dbReference type="GO" id="GO:0033328">
    <property type="term" value="F:peroxisome membrane targeting sequence binding"/>
    <property type="evidence" value="ECO:0007669"/>
    <property type="project" value="TreeGrafter"/>
</dbReference>